<dbReference type="InterPro" id="IPR035068">
    <property type="entry name" value="TldD/PmbA_N"/>
</dbReference>
<proteinExistence type="inferred from homology"/>
<dbReference type="Proteomes" id="UP000510821">
    <property type="component" value="Chromosome"/>
</dbReference>
<dbReference type="Pfam" id="PF01523">
    <property type="entry name" value="PmbA_TldD_1st"/>
    <property type="match status" value="1"/>
</dbReference>
<evidence type="ECO:0000259" key="5">
    <source>
        <dbReference type="Pfam" id="PF01523"/>
    </source>
</evidence>
<evidence type="ECO:0000256" key="1">
    <source>
        <dbReference type="ARBA" id="ARBA00005836"/>
    </source>
</evidence>
<dbReference type="Gene3D" id="3.30.2290.10">
    <property type="entry name" value="PmbA/TldD superfamily"/>
    <property type="match status" value="1"/>
</dbReference>
<dbReference type="InterPro" id="IPR036059">
    <property type="entry name" value="TldD/PmbA_sf"/>
</dbReference>
<dbReference type="PANTHER" id="PTHR30624:SF11">
    <property type="entry name" value="ZINC-DEPENDENT PROTEASE, TLDD_PMBA FAMILY"/>
    <property type="match status" value="1"/>
</dbReference>
<evidence type="ECO:0000259" key="6">
    <source>
        <dbReference type="Pfam" id="PF19289"/>
    </source>
</evidence>
<feature type="domain" description="Metalloprotease TldD/E N-terminal" evidence="5">
    <location>
        <begin position="21"/>
        <end position="85"/>
    </location>
</feature>
<comment type="similarity">
    <text evidence="1">Belongs to the peptidase U62 family.</text>
</comment>
<keyword evidence="3" id="KW-0378">Hydrolase</keyword>
<evidence type="ECO:0000256" key="3">
    <source>
        <dbReference type="ARBA" id="ARBA00022801"/>
    </source>
</evidence>
<dbReference type="InterPro" id="IPR045569">
    <property type="entry name" value="Metalloprtase-TldD/E_C"/>
</dbReference>
<evidence type="ECO:0000313" key="7">
    <source>
        <dbReference type="EMBL" id="QLJ52483.1"/>
    </source>
</evidence>
<dbReference type="InterPro" id="IPR025502">
    <property type="entry name" value="TldD"/>
</dbReference>
<protein>
    <submittedName>
        <fullName evidence="7">TldD protein, part of TldE/TldD proteolytic complex</fullName>
    </submittedName>
</protein>
<keyword evidence="2" id="KW-0645">Protease</keyword>
<organism evidence="7 8">
    <name type="scientific">Fermentimicrarchaeum limneticum</name>
    <dbReference type="NCBI Taxonomy" id="2795018"/>
    <lineage>
        <taxon>Archaea</taxon>
        <taxon>Candidatus Micrarchaeota</taxon>
        <taxon>Candidatus Fermentimicrarchaeales</taxon>
        <taxon>Candidatus Fermentimicrarchaeaceae</taxon>
        <taxon>Candidatus Fermentimicrarchaeum</taxon>
    </lineage>
</organism>
<gene>
    <name evidence="7" type="ORF">Sv326_0308</name>
</gene>
<keyword evidence="4" id="KW-0482">Metalloprotease</keyword>
<name>A0A7D6BQ55_FERL1</name>
<accession>A0A7D6BQ55</accession>
<dbReference type="PANTHER" id="PTHR30624">
    <property type="entry name" value="UNCHARACTERIZED PROTEIN TLDD AND PMBA"/>
    <property type="match status" value="1"/>
</dbReference>
<reference evidence="8" key="1">
    <citation type="submission" date="2020-07" db="EMBL/GenBank/DDBJ databases">
        <title>Metabolic diversity and evolutionary history of the archaeal phylum ###Micrarchaeota### uncovered from a freshwater lake metagenome.</title>
        <authorList>
            <person name="Kadnikov V.V."/>
            <person name="Savvichev A.S."/>
            <person name="Mardanov A.V."/>
            <person name="Beletsky A.V."/>
            <person name="Chupakov A.V."/>
            <person name="Kokryatskaya N.M."/>
            <person name="Pimenov N.V."/>
            <person name="Ravin N.V."/>
        </authorList>
    </citation>
    <scope>NUCLEOTIDE SEQUENCE [LARGE SCALE GENOMIC DNA]</scope>
</reference>
<dbReference type="InterPro" id="IPR002510">
    <property type="entry name" value="Metalloprtase-TldD/E_N"/>
</dbReference>
<dbReference type="EMBL" id="CP058998">
    <property type="protein sequence ID" value="QLJ52483.1"/>
    <property type="molecule type" value="Genomic_DNA"/>
</dbReference>
<dbReference type="PIRSF" id="PIRSF004919">
    <property type="entry name" value="TldD"/>
    <property type="match status" value="1"/>
</dbReference>
<dbReference type="AlphaFoldDB" id="A0A7D6BQ55"/>
<dbReference type="GO" id="GO:0006508">
    <property type="term" value="P:proteolysis"/>
    <property type="evidence" value="ECO:0007669"/>
    <property type="project" value="UniProtKB-KW"/>
</dbReference>
<sequence>MHEELADFAVNYAVGKGADYAEARAEHSEGTAFSMKNGVLHAAGFEKEDGVGIRIIVGGAMQFVSTNELSKKVLRGMLDSAVRAARKSARIAARIDMSDAPVEKARYEVRQRVRSGEVDSRGKIEELFDIESELKESKVNIPARFFSLCDEVVYKYFSNSQGSRINSVIPYVGFHSLITICEGGQTAQRSMQLDETGGWEIVKGWNLPSRVLEEAKALFNNLKYGKPAPKGRVDVVAAPEVVGIAMHESVGHPYEADRILGREAAQAGESFMTPEMIGSRMAKEFVNVVDDPAVPGSAGYFIFDDEGVKARRKYLIKDGAINELLHNRETASSLKTISNGSARAMNYECEPIVRMSNTFLLPGELSEEEIIDDVKLGVYIKSFMEWNIDDKRVNERYVGCESYLIKNGEITHPVKKPVLETTTFDFFSSIEAVGDRVGYYAGTCGKGEPMQGVPVWMGGPTIKLGRIRLG</sequence>
<feature type="domain" description="Metalloprotease TldD/E C-terminal" evidence="6">
    <location>
        <begin position="231"/>
        <end position="468"/>
    </location>
</feature>
<dbReference type="GO" id="GO:0005829">
    <property type="term" value="C:cytosol"/>
    <property type="evidence" value="ECO:0007669"/>
    <property type="project" value="TreeGrafter"/>
</dbReference>
<dbReference type="Pfam" id="PF19289">
    <property type="entry name" value="PmbA_TldD_3rd"/>
    <property type="match status" value="1"/>
</dbReference>
<dbReference type="GO" id="GO:0008237">
    <property type="term" value="F:metallopeptidase activity"/>
    <property type="evidence" value="ECO:0007669"/>
    <property type="project" value="UniProtKB-KW"/>
</dbReference>
<evidence type="ECO:0000313" key="8">
    <source>
        <dbReference type="Proteomes" id="UP000510821"/>
    </source>
</evidence>
<evidence type="ECO:0000256" key="4">
    <source>
        <dbReference type="ARBA" id="ARBA00023049"/>
    </source>
</evidence>
<evidence type="ECO:0000256" key="2">
    <source>
        <dbReference type="ARBA" id="ARBA00022670"/>
    </source>
</evidence>
<dbReference type="SUPFAM" id="SSF111283">
    <property type="entry name" value="Putative modulator of DNA gyrase, PmbA/TldD"/>
    <property type="match status" value="1"/>
</dbReference>
<dbReference type="InterPro" id="IPR051463">
    <property type="entry name" value="Peptidase_U62_metallo"/>
</dbReference>
<dbReference type="KEGG" id="flt:Sv326_0308"/>